<dbReference type="PANTHER" id="PTHR11941:SF124">
    <property type="entry name" value="ENOYL-COA HYDRATASE ECHA13-RELATED"/>
    <property type="match status" value="1"/>
</dbReference>
<dbReference type="NCBIfam" id="NF006140">
    <property type="entry name" value="PRK08290.1"/>
    <property type="match status" value="1"/>
</dbReference>
<dbReference type="GO" id="GO:0006635">
    <property type="term" value="P:fatty acid beta-oxidation"/>
    <property type="evidence" value="ECO:0007669"/>
    <property type="project" value="TreeGrafter"/>
</dbReference>
<gene>
    <name evidence="1" type="ORF">SAMN05216266_105130</name>
</gene>
<dbReference type="EMBL" id="FOKG01000005">
    <property type="protein sequence ID" value="SFB13422.1"/>
    <property type="molecule type" value="Genomic_DNA"/>
</dbReference>
<dbReference type="STRING" id="490629.SAMN05216266_105130"/>
<dbReference type="PANTHER" id="PTHR11941">
    <property type="entry name" value="ENOYL-COA HYDRATASE-RELATED"/>
    <property type="match status" value="1"/>
</dbReference>
<protein>
    <submittedName>
        <fullName evidence="1">Enoyl-CoA hydratase</fullName>
    </submittedName>
</protein>
<evidence type="ECO:0000313" key="1">
    <source>
        <dbReference type="EMBL" id="SFB13422.1"/>
    </source>
</evidence>
<reference evidence="2" key="1">
    <citation type="submission" date="2016-10" db="EMBL/GenBank/DDBJ databases">
        <authorList>
            <person name="Varghese N."/>
            <person name="Submissions S."/>
        </authorList>
    </citation>
    <scope>NUCLEOTIDE SEQUENCE [LARGE SCALE GENOMIC DNA]</scope>
    <source>
        <strain evidence="2">CGMCC 4.3568</strain>
    </source>
</reference>
<dbReference type="CDD" id="cd06558">
    <property type="entry name" value="crotonase-like"/>
    <property type="match status" value="1"/>
</dbReference>
<sequence>MLHELDDAYLRALRDEDVRVIILAADGPDFSSGHDLTLDSTDTYDMTGVTARTMTGGFTAAGAEGWYATEEELFLGLCLRWRDIPRPTIAQVHGRVVGGGLLLMWPCDLVVAADDTVFTDPVGAFGCGIGEYFVQPWEMGHRRTKEMLFTGESIDAVDAHALGMVNRVVPRAELEAETLAMAERIAKRPTFGVRLAKRAVNQTLDLQGQRSAVEAAFGLHHLAHSHNRELHDSLVDPAGIPLVREEARSRAVRAPGVRLGTEPS</sequence>
<dbReference type="SUPFAM" id="SSF52096">
    <property type="entry name" value="ClpP/crotonase"/>
    <property type="match status" value="1"/>
</dbReference>
<evidence type="ECO:0000313" key="2">
    <source>
        <dbReference type="Proteomes" id="UP000243799"/>
    </source>
</evidence>
<dbReference type="InterPro" id="IPR001753">
    <property type="entry name" value="Enoyl-CoA_hydra/iso"/>
</dbReference>
<dbReference type="Pfam" id="PF00378">
    <property type="entry name" value="ECH_1"/>
    <property type="match status" value="1"/>
</dbReference>
<dbReference type="GO" id="GO:0003824">
    <property type="term" value="F:catalytic activity"/>
    <property type="evidence" value="ECO:0007669"/>
    <property type="project" value="UniProtKB-ARBA"/>
</dbReference>
<organism evidence="1 2">
    <name type="scientific">Amycolatopsis marina</name>
    <dbReference type="NCBI Taxonomy" id="490629"/>
    <lineage>
        <taxon>Bacteria</taxon>
        <taxon>Bacillati</taxon>
        <taxon>Actinomycetota</taxon>
        <taxon>Actinomycetes</taxon>
        <taxon>Pseudonocardiales</taxon>
        <taxon>Pseudonocardiaceae</taxon>
        <taxon>Amycolatopsis</taxon>
    </lineage>
</organism>
<dbReference type="Proteomes" id="UP000243799">
    <property type="component" value="Unassembled WGS sequence"/>
</dbReference>
<dbReference type="Gene3D" id="3.90.226.10">
    <property type="entry name" value="2-enoyl-CoA Hydratase, Chain A, domain 1"/>
    <property type="match status" value="1"/>
</dbReference>
<dbReference type="InterPro" id="IPR029045">
    <property type="entry name" value="ClpP/crotonase-like_dom_sf"/>
</dbReference>
<name>A0A1I0YJR8_9PSEU</name>
<proteinExistence type="predicted"/>
<keyword evidence="2" id="KW-1185">Reference proteome</keyword>
<accession>A0A1I0YJR8</accession>
<dbReference type="AlphaFoldDB" id="A0A1I0YJR8"/>